<keyword evidence="9 10" id="KW-0342">GTP-binding</keyword>
<keyword evidence="2 10" id="KW-0690">Ribosome biogenesis</keyword>
<accession>A0A4V1GLI1</accession>
<name>A0A4V1GLI1_EUBML</name>
<dbReference type="GO" id="GO:0046872">
    <property type="term" value="F:metal ion binding"/>
    <property type="evidence" value="ECO:0007669"/>
    <property type="project" value="UniProtKB-KW"/>
</dbReference>
<dbReference type="PROSITE" id="PS51721">
    <property type="entry name" value="G_CP"/>
    <property type="match status" value="1"/>
</dbReference>
<reference evidence="13 14" key="1">
    <citation type="submission" date="2018-05" db="EMBL/GenBank/DDBJ databases">
        <title>Genome comparison of Eubacterium sp.</title>
        <authorList>
            <person name="Feng Y."/>
            <person name="Sanchez-Andrea I."/>
            <person name="Stams A.J.M."/>
            <person name="De Vos W.M."/>
        </authorList>
    </citation>
    <scope>NUCLEOTIDE SEQUENCE [LARGE SCALE GENOMIC DNA]</scope>
    <source>
        <strain evidence="13 14">YI</strain>
    </source>
</reference>
<protein>
    <recommendedName>
        <fullName evidence="10">Small ribosomal subunit biogenesis GTPase RsgA</fullName>
        <ecNumber evidence="10">3.6.1.-</ecNumber>
    </recommendedName>
</protein>
<evidence type="ECO:0000259" key="12">
    <source>
        <dbReference type="PROSITE" id="PS51721"/>
    </source>
</evidence>
<dbReference type="PANTHER" id="PTHR32120">
    <property type="entry name" value="SMALL RIBOSOMAL SUBUNIT BIOGENESIS GTPASE RSGA"/>
    <property type="match status" value="1"/>
</dbReference>
<dbReference type="SUPFAM" id="SSF52540">
    <property type="entry name" value="P-loop containing nucleoside triphosphate hydrolases"/>
    <property type="match status" value="1"/>
</dbReference>
<dbReference type="GO" id="GO:0005525">
    <property type="term" value="F:GTP binding"/>
    <property type="evidence" value="ECO:0007669"/>
    <property type="project" value="UniProtKB-UniRule"/>
</dbReference>
<evidence type="ECO:0000256" key="3">
    <source>
        <dbReference type="ARBA" id="ARBA00022723"/>
    </source>
</evidence>
<dbReference type="GO" id="GO:0005737">
    <property type="term" value="C:cytoplasm"/>
    <property type="evidence" value="ECO:0007669"/>
    <property type="project" value="UniProtKB-SubCell"/>
</dbReference>
<keyword evidence="14" id="KW-1185">Reference proteome</keyword>
<evidence type="ECO:0000256" key="10">
    <source>
        <dbReference type="HAMAP-Rule" id="MF_01820"/>
    </source>
</evidence>
<organism evidence="13 14">
    <name type="scientific">Eubacterium maltosivorans</name>
    <dbReference type="NCBI Taxonomy" id="2041044"/>
    <lineage>
        <taxon>Bacteria</taxon>
        <taxon>Bacillati</taxon>
        <taxon>Bacillota</taxon>
        <taxon>Clostridia</taxon>
        <taxon>Eubacteriales</taxon>
        <taxon>Eubacteriaceae</taxon>
        <taxon>Eubacterium</taxon>
    </lineage>
</organism>
<sequence>MNNITLKQMGMNDRLIESAGEYSGLYAGRVVSQYKDSYRVMTEKAALMAEVSGRLRHGAAGPADFPAVGDFVMLDRESDAGGHAIIHHVLPRKSAFIRKAAGTAQEEQVVASNIDTVFICMAMNKDFNLRRLERYLAIGWDSGAAPVVVLTKSDLCENPADRLAEAESTAIGADVVMTTALDGVGFEAAMPYMRPGQTVAFIGSSGVGKSTLINGLAGAEIFATGGLRSDDKGRHTTTRRELILLPGGAMVIDTPGMRELGVESADLDRAFADIETLAEDCRFRDCTHTNEPGCAVLCAVEKGALDADRFASYQKLKKEAGYEGLSSRQIEAKKLERMFGSVGGMKNARRFLKDNDKRRKR</sequence>
<evidence type="ECO:0000256" key="2">
    <source>
        <dbReference type="ARBA" id="ARBA00022517"/>
    </source>
</evidence>
<evidence type="ECO:0000256" key="8">
    <source>
        <dbReference type="ARBA" id="ARBA00022884"/>
    </source>
</evidence>
<comment type="subunit">
    <text evidence="10">Monomer. Associates with 30S ribosomal subunit, binds 16S rRNA.</text>
</comment>
<gene>
    <name evidence="10 13" type="primary">rsgA</name>
    <name evidence="13" type="ORF">CPZ25_000610</name>
</gene>
<keyword evidence="3 10" id="KW-0479">Metal-binding</keyword>
<dbReference type="GO" id="GO:0042274">
    <property type="term" value="P:ribosomal small subunit biogenesis"/>
    <property type="evidence" value="ECO:0007669"/>
    <property type="project" value="UniProtKB-UniRule"/>
</dbReference>
<dbReference type="SUPFAM" id="SSF50249">
    <property type="entry name" value="Nucleic acid-binding proteins"/>
    <property type="match status" value="1"/>
</dbReference>
<dbReference type="GO" id="GO:0003924">
    <property type="term" value="F:GTPase activity"/>
    <property type="evidence" value="ECO:0007669"/>
    <property type="project" value="UniProtKB-UniRule"/>
</dbReference>
<evidence type="ECO:0000256" key="4">
    <source>
        <dbReference type="ARBA" id="ARBA00022730"/>
    </source>
</evidence>
<comment type="similarity">
    <text evidence="10">Belongs to the TRAFAC class YlqF/YawG GTPase family. RsgA subfamily.</text>
</comment>
<evidence type="ECO:0000259" key="11">
    <source>
        <dbReference type="PROSITE" id="PS50936"/>
    </source>
</evidence>
<feature type="domain" description="CP-type G" evidence="12">
    <location>
        <begin position="104"/>
        <end position="260"/>
    </location>
</feature>
<keyword evidence="7 10" id="KW-0862">Zinc</keyword>
<evidence type="ECO:0000256" key="6">
    <source>
        <dbReference type="ARBA" id="ARBA00022801"/>
    </source>
</evidence>
<evidence type="ECO:0000313" key="14">
    <source>
        <dbReference type="Proteomes" id="UP000218387"/>
    </source>
</evidence>
<dbReference type="InterPro" id="IPR010914">
    <property type="entry name" value="RsgA_GTPase_dom"/>
</dbReference>
<evidence type="ECO:0000256" key="1">
    <source>
        <dbReference type="ARBA" id="ARBA00022490"/>
    </source>
</evidence>
<dbReference type="HAMAP" id="MF_01820">
    <property type="entry name" value="GTPase_RsgA"/>
    <property type="match status" value="1"/>
</dbReference>
<dbReference type="PROSITE" id="PS50936">
    <property type="entry name" value="ENGC_GTPASE"/>
    <property type="match status" value="1"/>
</dbReference>
<feature type="domain" description="EngC GTPase" evidence="11">
    <location>
        <begin position="112"/>
        <end position="258"/>
    </location>
</feature>
<evidence type="ECO:0000256" key="9">
    <source>
        <dbReference type="ARBA" id="ARBA00023134"/>
    </source>
</evidence>
<dbReference type="InterPro" id="IPR030378">
    <property type="entry name" value="G_CP_dom"/>
</dbReference>
<dbReference type="InterPro" id="IPR012340">
    <property type="entry name" value="NA-bd_OB-fold"/>
</dbReference>
<dbReference type="InterPro" id="IPR004881">
    <property type="entry name" value="Ribosome_biogen_GTPase_RsgA"/>
</dbReference>
<comment type="subcellular location">
    <subcellularLocation>
        <location evidence="10">Cytoplasm</location>
    </subcellularLocation>
</comment>
<proteinExistence type="inferred from homology"/>
<dbReference type="Gene3D" id="1.10.40.50">
    <property type="entry name" value="Probable gtpase engc, domain 3"/>
    <property type="match status" value="1"/>
</dbReference>
<dbReference type="RefSeq" id="WP_096919341.1">
    <property type="nucleotide sequence ID" value="NZ_CP029487.1"/>
</dbReference>
<dbReference type="GO" id="GO:0019843">
    <property type="term" value="F:rRNA binding"/>
    <property type="evidence" value="ECO:0007669"/>
    <property type="project" value="UniProtKB-KW"/>
</dbReference>
<keyword evidence="1 10" id="KW-0963">Cytoplasm</keyword>
<dbReference type="InterPro" id="IPR027417">
    <property type="entry name" value="P-loop_NTPase"/>
</dbReference>
<evidence type="ECO:0000256" key="5">
    <source>
        <dbReference type="ARBA" id="ARBA00022741"/>
    </source>
</evidence>
<feature type="binding site" evidence="10">
    <location>
        <begin position="203"/>
        <end position="211"/>
    </location>
    <ligand>
        <name>GTP</name>
        <dbReference type="ChEBI" id="CHEBI:37565"/>
    </ligand>
</feature>
<comment type="cofactor">
    <cofactor evidence="10">
        <name>Zn(2+)</name>
        <dbReference type="ChEBI" id="CHEBI:29105"/>
    </cofactor>
    <text evidence="10">Binds 1 zinc ion per subunit.</text>
</comment>
<dbReference type="Proteomes" id="UP000218387">
    <property type="component" value="Chromosome"/>
</dbReference>
<keyword evidence="6 10" id="KW-0378">Hydrolase</keyword>
<feature type="binding site" evidence="10">
    <location>
        <position position="294"/>
    </location>
    <ligand>
        <name>Zn(2+)</name>
        <dbReference type="ChEBI" id="CHEBI:29105"/>
    </ligand>
</feature>
<dbReference type="CDD" id="cd01854">
    <property type="entry name" value="YjeQ_EngC"/>
    <property type="match status" value="1"/>
</dbReference>
<keyword evidence="8 10" id="KW-0694">RNA-binding</keyword>
<dbReference type="KEGG" id="emt:CPZ25_000610"/>
<feature type="binding site" evidence="10">
    <location>
        <position position="286"/>
    </location>
    <ligand>
        <name>Zn(2+)</name>
        <dbReference type="ChEBI" id="CHEBI:29105"/>
    </ligand>
</feature>
<feature type="binding site" evidence="10">
    <location>
        <position position="281"/>
    </location>
    <ligand>
        <name>Zn(2+)</name>
        <dbReference type="ChEBI" id="CHEBI:29105"/>
    </ligand>
</feature>
<dbReference type="EMBL" id="CP029487">
    <property type="protein sequence ID" value="QCT69866.1"/>
    <property type="molecule type" value="Genomic_DNA"/>
</dbReference>
<keyword evidence="5 10" id="KW-0547">Nucleotide-binding</keyword>
<dbReference type="AlphaFoldDB" id="A0A4V1GLI1"/>
<dbReference type="EC" id="3.6.1.-" evidence="10"/>
<evidence type="ECO:0000313" key="13">
    <source>
        <dbReference type="EMBL" id="QCT69866.1"/>
    </source>
</evidence>
<feature type="binding site" evidence="10">
    <location>
        <begin position="151"/>
        <end position="154"/>
    </location>
    <ligand>
        <name>GTP</name>
        <dbReference type="ChEBI" id="CHEBI:37565"/>
    </ligand>
</feature>
<dbReference type="PANTHER" id="PTHR32120:SF10">
    <property type="entry name" value="SMALL RIBOSOMAL SUBUNIT BIOGENESIS GTPASE RSGA"/>
    <property type="match status" value="1"/>
</dbReference>
<feature type="binding site" evidence="10">
    <location>
        <position position="288"/>
    </location>
    <ligand>
        <name>Zn(2+)</name>
        <dbReference type="ChEBI" id="CHEBI:29105"/>
    </ligand>
</feature>
<evidence type="ECO:0000256" key="7">
    <source>
        <dbReference type="ARBA" id="ARBA00022833"/>
    </source>
</evidence>
<dbReference type="Gene3D" id="3.40.50.300">
    <property type="entry name" value="P-loop containing nucleotide triphosphate hydrolases"/>
    <property type="match status" value="1"/>
</dbReference>
<comment type="function">
    <text evidence="10">One of several proteins that assist in the late maturation steps of the functional core of the 30S ribosomal subunit. Helps release RbfA from mature subunits. May play a role in the assembly of ribosomal proteins into the subunit. Circularly permuted GTPase that catalyzes slow GTP hydrolysis, GTPase activity is stimulated by the 30S ribosomal subunit.</text>
</comment>
<dbReference type="NCBIfam" id="TIGR00157">
    <property type="entry name" value="ribosome small subunit-dependent GTPase A"/>
    <property type="match status" value="1"/>
</dbReference>
<keyword evidence="4 10" id="KW-0699">rRNA-binding</keyword>
<dbReference type="Pfam" id="PF03193">
    <property type="entry name" value="RsgA_GTPase"/>
    <property type="match status" value="1"/>
</dbReference>